<dbReference type="Proteomes" id="UP001590950">
    <property type="component" value="Unassembled WGS sequence"/>
</dbReference>
<dbReference type="SUPFAM" id="SSF53098">
    <property type="entry name" value="Ribonuclease H-like"/>
    <property type="match status" value="1"/>
</dbReference>
<evidence type="ECO:0008006" key="3">
    <source>
        <dbReference type="Google" id="ProtNLM"/>
    </source>
</evidence>
<evidence type="ECO:0000313" key="2">
    <source>
        <dbReference type="Proteomes" id="UP001590950"/>
    </source>
</evidence>
<dbReference type="EMBL" id="JBEFKJ010000033">
    <property type="protein sequence ID" value="KAL2038317.1"/>
    <property type="molecule type" value="Genomic_DNA"/>
</dbReference>
<comment type="caution">
    <text evidence="1">The sequence shown here is derived from an EMBL/GenBank/DDBJ whole genome shotgun (WGS) entry which is preliminary data.</text>
</comment>
<keyword evidence="2" id="KW-1185">Reference proteome</keyword>
<proteinExistence type="predicted"/>
<evidence type="ECO:0000313" key="1">
    <source>
        <dbReference type="EMBL" id="KAL2038317.1"/>
    </source>
</evidence>
<name>A0ABR3ZXD2_9LECA</name>
<organism evidence="1 2">
    <name type="scientific">Stereocaulon virgatum</name>
    <dbReference type="NCBI Taxonomy" id="373712"/>
    <lineage>
        <taxon>Eukaryota</taxon>
        <taxon>Fungi</taxon>
        <taxon>Dikarya</taxon>
        <taxon>Ascomycota</taxon>
        <taxon>Pezizomycotina</taxon>
        <taxon>Lecanoromycetes</taxon>
        <taxon>OSLEUM clade</taxon>
        <taxon>Lecanoromycetidae</taxon>
        <taxon>Lecanorales</taxon>
        <taxon>Lecanorineae</taxon>
        <taxon>Stereocaulaceae</taxon>
        <taxon>Stereocaulon</taxon>
    </lineage>
</organism>
<gene>
    <name evidence="1" type="ORF">N7G274_008966</name>
</gene>
<protein>
    <recommendedName>
        <fullName evidence="3">HAT C-terminal dimerisation domain-containing protein</fullName>
    </recommendedName>
</protein>
<dbReference type="InterPro" id="IPR012337">
    <property type="entry name" value="RNaseH-like_sf"/>
</dbReference>
<reference evidence="1 2" key="1">
    <citation type="submission" date="2024-09" db="EMBL/GenBank/DDBJ databases">
        <title>Rethinking Asexuality: The Enigmatic Case of Functional Sexual Genes in Lepraria (Stereocaulaceae).</title>
        <authorList>
            <person name="Doellman M."/>
            <person name="Sun Y."/>
            <person name="Barcenas-Pena A."/>
            <person name="Lumbsch H.T."/>
            <person name="Grewe F."/>
        </authorList>
    </citation>
    <scope>NUCLEOTIDE SEQUENCE [LARGE SCALE GENOMIC DNA]</scope>
    <source>
        <strain evidence="1 2">Mercado 3170</strain>
    </source>
</reference>
<sequence length="165" mass="19574">MRDFLRPFEQITKYNEGRKATINRVIPSLDFLLTKYEETLSLYPPESPMALALDAGWLKLRKYWCKDVDRATIYIAAIVLDPTLKWEYFELRWEAVWVQSAKDQLQAMWKTYNTSKTPNIPQDEADDTPEWFQWMRRPQASLPADEPEQYLIEPTLRVKDLDILA</sequence>
<accession>A0ABR3ZXD2</accession>